<protein>
    <submittedName>
        <fullName evidence="1">Uncharacterized protein</fullName>
    </submittedName>
</protein>
<evidence type="ECO:0000313" key="1">
    <source>
        <dbReference type="EMBL" id="KAA6392043.1"/>
    </source>
</evidence>
<reference evidence="1 2" key="1">
    <citation type="submission" date="2019-03" db="EMBL/GenBank/DDBJ databases">
        <title>Single cell metagenomics reveals metabolic interactions within the superorganism composed of flagellate Streblomastix strix and complex community of Bacteroidetes bacteria on its surface.</title>
        <authorList>
            <person name="Treitli S.C."/>
            <person name="Kolisko M."/>
            <person name="Husnik F."/>
            <person name="Keeling P."/>
            <person name="Hampl V."/>
        </authorList>
    </citation>
    <scope>NUCLEOTIDE SEQUENCE [LARGE SCALE GENOMIC DNA]</scope>
    <source>
        <strain evidence="1">ST1C</strain>
    </source>
</reference>
<dbReference type="EMBL" id="SNRW01002678">
    <property type="protein sequence ID" value="KAA6392043.1"/>
    <property type="molecule type" value="Genomic_DNA"/>
</dbReference>
<proteinExistence type="predicted"/>
<accession>A0A5J4WBJ5</accession>
<evidence type="ECO:0000313" key="2">
    <source>
        <dbReference type="Proteomes" id="UP000324800"/>
    </source>
</evidence>
<organism evidence="1 2">
    <name type="scientific">Streblomastix strix</name>
    <dbReference type="NCBI Taxonomy" id="222440"/>
    <lineage>
        <taxon>Eukaryota</taxon>
        <taxon>Metamonada</taxon>
        <taxon>Preaxostyla</taxon>
        <taxon>Oxymonadida</taxon>
        <taxon>Streblomastigidae</taxon>
        <taxon>Streblomastix</taxon>
    </lineage>
</organism>
<gene>
    <name evidence="1" type="ORF">EZS28_012432</name>
</gene>
<dbReference type="AlphaFoldDB" id="A0A5J4WBJ5"/>
<dbReference type="Proteomes" id="UP000324800">
    <property type="component" value="Unassembled WGS sequence"/>
</dbReference>
<comment type="caution">
    <text evidence="1">The sequence shown here is derived from an EMBL/GenBank/DDBJ whole genome shotgun (WGS) entry which is preliminary data.</text>
</comment>
<name>A0A5J4WBJ5_9EUKA</name>
<sequence length="641" mass="75029">MHSNVFNVGPGEVIIIADFKENLHIVLNRDSEVVAHSCDDYGIHFKKVYTVLSLYLSHTAGFVLKCLKLIFDQDEFHSIEKAKWWSYNGPHFKNHEQVNVLLDEQIPFISSIKFNVNFFAAQHGKSECNGAFGYFSRLLKTSIPESGVQSFNDLVEFFIKQTENLRNEDDDNFQKYQFFKITCSKLLAKAKKLVVSNFRQSLSFTSSDGLLVSAPVSEPEEDQKVTSPFKSKLGEVSSKVKRSTAPVNTIDVFDELVKNVYTLRTTHMLLHQLSNQLTVSINFITIFEQKISWISGQSKDFEEAKQVKKDNKYIDETIPQYYEVPVIGFNSAEFDTSILIKNLKSKDWTISKFVDFKIYSMQHKLKDVVRDFGNGQYKKDRFPYEFIDTNNYLSQLNKCERFQIEAFDNKLRNKKLSEDKYKEYLVQAAKHKSLWDYLKHYNILDTRVLIEPIDYLIELMFKYNADMLAIKSMSLCSNAIKYSMEYNGFDINGDYNCESTDKSIKFTQNYWRAKVGSHNQQDNKKGRDSINNVTIDDYDYFKELFKNLTILHVQCQVYMEKQANFRSNRQQVRPIKKNYKKLIIQQRKYALMKQLPMTLISDEGYWLFQKGITGGLSQVTHRYNIADETKIKQFEQYKENK</sequence>